<proteinExistence type="predicted"/>
<organism evidence="1 2">
    <name type="scientific">Streptomyces halobius</name>
    <dbReference type="NCBI Taxonomy" id="2879846"/>
    <lineage>
        <taxon>Bacteria</taxon>
        <taxon>Bacillati</taxon>
        <taxon>Actinomycetota</taxon>
        <taxon>Actinomycetes</taxon>
        <taxon>Kitasatosporales</taxon>
        <taxon>Streptomycetaceae</taxon>
        <taxon>Streptomyces</taxon>
    </lineage>
</organism>
<evidence type="ECO:0000313" key="2">
    <source>
        <dbReference type="Proteomes" id="UP000830115"/>
    </source>
</evidence>
<dbReference type="EMBL" id="CP086322">
    <property type="protein sequence ID" value="UQA97272.1"/>
    <property type="molecule type" value="Genomic_DNA"/>
</dbReference>
<dbReference type="RefSeq" id="WP_248868198.1">
    <property type="nucleotide sequence ID" value="NZ_CP086322.1"/>
</dbReference>
<dbReference type="Proteomes" id="UP000830115">
    <property type="component" value="Chromosome"/>
</dbReference>
<name>A0ABY4MHU5_9ACTN</name>
<reference evidence="1" key="1">
    <citation type="submission" date="2021-10" db="EMBL/GenBank/DDBJ databases">
        <title>Streptomyces nigrumlapis sp.nov.,an antimicrobial producing actinobacterium isolated from Black Gobi rocks.</title>
        <authorList>
            <person name="Wen Y."/>
            <person name="Zhang W."/>
            <person name="Liu X.G."/>
        </authorList>
    </citation>
    <scope>NUCLEOTIDE SEQUENCE</scope>
    <source>
        <strain evidence="1">ST13-2-2</strain>
    </source>
</reference>
<evidence type="ECO:0000313" key="1">
    <source>
        <dbReference type="EMBL" id="UQA97272.1"/>
    </source>
</evidence>
<gene>
    <name evidence="1" type="ORF">K9S39_40260</name>
</gene>
<sequence>MSKIERYAAIRRDHRGGMSMRELERKYGVSLWRPARLPGRYRTRPRSRPAGFRQAADAADAAIDTACRCCGCLDPQGVPRHRRTALKEQMSYRGSLAEL</sequence>
<keyword evidence="2" id="KW-1185">Reference proteome</keyword>
<protein>
    <submittedName>
        <fullName evidence="1">Uncharacterized protein</fullName>
    </submittedName>
</protein>
<accession>A0ABY4MHU5</accession>